<dbReference type="Pfam" id="PF01408">
    <property type="entry name" value="GFO_IDH_MocA"/>
    <property type="match status" value="1"/>
</dbReference>
<keyword evidence="1" id="KW-0560">Oxidoreductase</keyword>
<dbReference type="Gene3D" id="3.40.50.720">
    <property type="entry name" value="NAD(P)-binding Rossmann-like Domain"/>
    <property type="match status" value="1"/>
</dbReference>
<dbReference type="InterPro" id="IPR036291">
    <property type="entry name" value="NAD(P)-bd_dom_sf"/>
</dbReference>
<dbReference type="PANTHER" id="PTHR43818">
    <property type="entry name" value="BCDNA.GH03377"/>
    <property type="match status" value="1"/>
</dbReference>
<feature type="domain" description="Gfo/Idh/MocA-like oxidoreductase N-terminal" evidence="2">
    <location>
        <begin position="50"/>
        <end position="123"/>
    </location>
</feature>
<gene>
    <name evidence="4" type="ORF">OOZ53_19160</name>
</gene>
<dbReference type="Pfam" id="PF22725">
    <property type="entry name" value="GFO_IDH_MocA_C3"/>
    <property type="match status" value="1"/>
</dbReference>
<evidence type="ECO:0000313" key="4">
    <source>
        <dbReference type="EMBL" id="MDA4847488.1"/>
    </source>
</evidence>
<dbReference type="InterPro" id="IPR055170">
    <property type="entry name" value="GFO_IDH_MocA-like_dom"/>
</dbReference>
<accession>A0ABT4VRZ2</accession>
<dbReference type="InterPro" id="IPR000683">
    <property type="entry name" value="Gfo/Idh/MocA-like_OxRdtase_N"/>
</dbReference>
<keyword evidence="5" id="KW-1185">Reference proteome</keyword>
<proteinExistence type="predicted"/>
<evidence type="ECO:0000313" key="5">
    <source>
        <dbReference type="Proteomes" id="UP001148313"/>
    </source>
</evidence>
<dbReference type="Proteomes" id="UP001148313">
    <property type="component" value="Unassembled WGS sequence"/>
</dbReference>
<feature type="domain" description="GFO/IDH/MocA-like oxidoreductase" evidence="3">
    <location>
        <begin position="134"/>
        <end position="261"/>
    </location>
</feature>
<dbReference type="Gene3D" id="3.30.360.10">
    <property type="entry name" value="Dihydrodipicolinate Reductase, domain 2"/>
    <property type="match status" value="1"/>
</dbReference>
<dbReference type="PANTHER" id="PTHR43818:SF11">
    <property type="entry name" value="BCDNA.GH03377"/>
    <property type="match status" value="1"/>
</dbReference>
<reference evidence="4" key="1">
    <citation type="submission" date="2022-11" db="EMBL/GenBank/DDBJ databases">
        <title>Hoeflea poritis sp. nov., isolated from scleractinian coral Porites lutea.</title>
        <authorList>
            <person name="Zhang G."/>
            <person name="Wei Q."/>
            <person name="Cai L."/>
        </authorList>
    </citation>
    <scope>NUCLEOTIDE SEQUENCE</scope>
    <source>
        <strain evidence="4">E7-10</strain>
    </source>
</reference>
<evidence type="ECO:0000256" key="1">
    <source>
        <dbReference type="ARBA" id="ARBA00023002"/>
    </source>
</evidence>
<evidence type="ECO:0000259" key="2">
    <source>
        <dbReference type="Pfam" id="PF01408"/>
    </source>
</evidence>
<organism evidence="4 5">
    <name type="scientific">Hoeflea poritis</name>
    <dbReference type="NCBI Taxonomy" id="2993659"/>
    <lineage>
        <taxon>Bacteria</taxon>
        <taxon>Pseudomonadati</taxon>
        <taxon>Pseudomonadota</taxon>
        <taxon>Alphaproteobacteria</taxon>
        <taxon>Hyphomicrobiales</taxon>
        <taxon>Rhizobiaceae</taxon>
        <taxon>Hoeflea</taxon>
    </lineage>
</organism>
<protein>
    <submittedName>
        <fullName evidence="4">Gfo/Idh/MocA family oxidoreductase</fullName>
    </submittedName>
</protein>
<evidence type="ECO:0000259" key="3">
    <source>
        <dbReference type="Pfam" id="PF22725"/>
    </source>
</evidence>
<name>A0ABT4VRZ2_9HYPH</name>
<dbReference type="InterPro" id="IPR050463">
    <property type="entry name" value="Gfo/Idh/MocA_oxidrdct_glycsds"/>
</dbReference>
<dbReference type="SUPFAM" id="SSF55347">
    <property type="entry name" value="Glyceraldehyde-3-phosphate dehydrogenase-like, C-terminal domain"/>
    <property type="match status" value="1"/>
</dbReference>
<dbReference type="RefSeq" id="WP_271091318.1">
    <property type="nucleotide sequence ID" value="NZ_JAPJZH010000013.1"/>
</dbReference>
<comment type="caution">
    <text evidence="4">The sequence shown here is derived from an EMBL/GenBank/DDBJ whole genome shotgun (WGS) entry which is preliminary data.</text>
</comment>
<sequence length="342" mass="37779">MHDLKLAVIGVDHRHIYGQLEGMLALGCMCKGWWTEGDPQPVDGFVKRFPDVPRVADRSVLLNDPEIDLVLIADIPARRAERAIEAMRAGKDVMTDKPGCTTMEQLEDIRRTVSQTGRIWSIDFSERFEVPAVSKAAELVNAGAVGTVVQTVGLGPHRLNRATRPDWFFDDRQYGGILCDIASHQIDQFLFFTGSSDAEIVSAGIGNFANQQDPGLQDFGEILLRSDKGQGYIRVDWYTPDGLPTWGDGRLTILGTEGYIELRKYVDVAGRPGTDHLVLVNGERCEHIDASGAPLPYFENLASDVRNRTETAMGQSHCFKVMELAIRAQAAATRLGHLRDTA</sequence>
<dbReference type="SUPFAM" id="SSF51735">
    <property type="entry name" value="NAD(P)-binding Rossmann-fold domains"/>
    <property type="match status" value="1"/>
</dbReference>
<dbReference type="EMBL" id="JAPJZH010000013">
    <property type="protein sequence ID" value="MDA4847488.1"/>
    <property type="molecule type" value="Genomic_DNA"/>
</dbReference>